<organism evidence="2 3">
    <name type="scientific">Streptomyces tremellae</name>
    <dbReference type="NCBI Taxonomy" id="1124239"/>
    <lineage>
        <taxon>Bacteria</taxon>
        <taxon>Bacillati</taxon>
        <taxon>Actinomycetota</taxon>
        <taxon>Actinomycetes</taxon>
        <taxon>Kitasatosporales</taxon>
        <taxon>Streptomycetaceae</taxon>
        <taxon>Streptomyces</taxon>
    </lineage>
</organism>
<evidence type="ECO:0000313" key="3">
    <source>
        <dbReference type="Proteomes" id="UP001499884"/>
    </source>
</evidence>
<accession>A0ABP7FPL5</accession>
<evidence type="ECO:0008006" key="4">
    <source>
        <dbReference type="Google" id="ProtNLM"/>
    </source>
</evidence>
<evidence type="ECO:0000313" key="2">
    <source>
        <dbReference type="EMBL" id="GAA3742778.1"/>
    </source>
</evidence>
<feature type="chain" id="PRO_5046650619" description="Ig-like domain-containing protein" evidence="1">
    <location>
        <begin position="29"/>
        <end position="105"/>
    </location>
</feature>
<proteinExistence type="predicted"/>
<gene>
    <name evidence="2" type="ORF">GCM10023082_44540</name>
</gene>
<feature type="signal peptide" evidence="1">
    <location>
        <begin position="1"/>
        <end position="28"/>
    </location>
</feature>
<dbReference type="EMBL" id="BAABEP010000035">
    <property type="protein sequence ID" value="GAA3742778.1"/>
    <property type="molecule type" value="Genomic_DNA"/>
</dbReference>
<dbReference type="Proteomes" id="UP001499884">
    <property type="component" value="Unassembled WGS sequence"/>
</dbReference>
<comment type="caution">
    <text evidence="2">The sequence shown here is derived from an EMBL/GenBank/DDBJ whole genome shotgun (WGS) entry which is preliminary data.</text>
</comment>
<keyword evidence="3" id="KW-1185">Reference proteome</keyword>
<dbReference type="RefSeq" id="WP_345650310.1">
    <property type="nucleotide sequence ID" value="NZ_BAABEP010000035.1"/>
</dbReference>
<name>A0ABP7FPL5_9ACTN</name>
<evidence type="ECO:0000256" key="1">
    <source>
        <dbReference type="SAM" id="SignalP"/>
    </source>
</evidence>
<reference evidence="3" key="1">
    <citation type="journal article" date="2019" name="Int. J. Syst. Evol. Microbiol.">
        <title>The Global Catalogue of Microorganisms (GCM) 10K type strain sequencing project: providing services to taxonomists for standard genome sequencing and annotation.</title>
        <authorList>
            <consortium name="The Broad Institute Genomics Platform"/>
            <consortium name="The Broad Institute Genome Sequencing Center for Infectious Disease"/>
            <person name="Wu L."/>
            <person name="Ma J."/>
        </authorList>
    </citation>
    <scope>NUCLEOTIDE SEQUENCE [LARGE SCALE GENOMIC DNA]</scope>
    <source>
        <strain evidence="3">JCM 30846</strain>
    </source>
</reference>
<protein>
    <recommendedName>
        <fullName evidence="4">Ig-like domain-containing protein</fullName>
    </recommendedName>
</protein>
<sequence>MRRTPVSLLLAGAVAVGLPVAVSGTASAASVPSGCYATSFTSSSVTITCKQGPGEVRVAVLCQDGITGNTETSYGPWVAWNKKSTGSCGSSQRYVAVSWNYQTRA</sequence>
<keyword evidence="1" id="KW-0732">Signal</keyword>